<protein>
    <submittedName>
        <fullName evidence="7">Putative D-3-phosphoglycerate dehydrogenase</fullName>
        <ecNumber evidence="7">1.1.1.95</ecNumber>
    </submittedName>
</protein>
<dbReference type="SUPFAM" id="SSF51735">
    <property type="entry name" value="NAD(P)-binding Rossmann-fold domains"/>
    <property type="match status" value="1"/>
</dbReference>
<dbReference type="PROSITE" id="PS00065">
    <property type="entry name" value="D_2_HYDROXYACID_DH_1"/>
    <property type="match status" value="1"/>
</dbReference>
<evidence type="ECO:0000256" key="4">
    <source>
        <dbReference type="RuleBase" id="RU003719"/>
    </source>
</evidence>
<dbReference type="PROSITE" id="PS00670">
    <property type="entry name" value="D_2_HYDROXYACID_DH_2"/>
    <property type="match status" value="1"/>
</dbReference>
<dbReference type="SUPFAM" id="SSF52283">
    <property type="entry name" value="Formate/glycerate dehydrogenase catalytic domain-like"/>
    <property type="match status" value="1"/>
</dbReference>
<dbReference type="InterPro" id="IPR050418">
    <property type="entry name" value="D-iso_2-hydroxyacid_DH_PdxB"/>
</dbReference>
<evidence type="ECO:0000313" key="8">
    <source>
        <dbReference type="Proteomes" id="UP000011863"/>
    </source>
</evidence>
<evidence type="ECO:0000256" key="2">
    <source>
        <dbReference type="ARBA" id="ARBA00023002"/>
    </source>
</evidence>
<name>A0A6C7EGR4_ILUCY</name>
<evidence type="ECO:0000313" key="7">
    <source>
        <dbReference type="EMBL" id="BAN04329.1"/>
    </source>
</evidence>
<dbReference type="GO" id="GO:0051287">
    <property type="term" value="F:NAD binding"/>
    <property type="evidence" value="ECO:0007669"/>
    <property type="project" value="InterPro"/>
</dbReference>
<dbReference type="Gene3D" id="3.40.50.720">
    <property type="entry name" value="NAD(P)-binding Rossmann-like Domain"/>
    <property type="match status" value="2"/>
</dbReference>
<dbReference type="PANTHER" id="PTHR43761">
    <property type="entry name" value="D-ISOMER SPECIFIC 2-HYDROXYACID DEHYDROGENASE FAMILY PROTEIN (AFU_ORTHOLOGUE AFUA_1G13630)"/>
    <property type="match status" value="1"/>
</dbReference>
<dbReference type="GO" id="GO:0004617">
    <property type="term" value="F:phosphoglycerate dehydrogenase activity"/>
    <property type="evidence" value="ECO:0007669"/>
    <property type="project" value="UniProtKB-EC"/>
</dbReference>
<comment type="similarity">
    <text evidence="1 4">Belongs to the D-isomer specific 2-hydroxyacid dehydrogenase family.</text>
</comment>
<dbReference type="Pfam" id="PF00389">
    <property type="entry name" value="2-Hacid_dh"/>
    <property type="match status" value="1"/>
</dbReference>
<organism evidence="7 8">
    <name type="scientific">Ilumatobacter coccineus (strain NBRC 103263 / KCTC 29153 / YM16-304)</name>
    <dbReference type="NCBI Taxonomy" id="1313172"/>
    <lineage>
        <taxon>Bacteria</taxon>
        <taxon>Bacillati</taxon>
        <taxon>Actinomycetota</taxon>
        <taxon>Acidimicrobiia</taxon>
        <taxon>Acidimicrobiales</taxon>
        <taxon>Ilumatobacteraceae</taxon>
        <taxon>Ilumatobacter</taxon>
    </lineage>
</organism>
<sequence length="330" mass="35371">MLAIGDSYLPVAQMAEHLDGWDGDVEYRSVTVVDGPPIERIREHQGDPAQISDWLGATPILLVHAAAVPAMIFEQHPTLEVVACARGNPVNVDLAAAHEHGVTVLHTPAKNAVAVADLTMASTLLLLRRAVPAARWLTDRAASGERHLDSTFAGGAWMATEPRGLTIGIIGFGAVGRAVAEQAERYGMRVLAFDPFQSGDDRLVELDELVATSDVVSIHAPAVDETRHLVNRDLLAAMRRGAHLINTARESLLDEAAVLDALNDGHLAGAALDVCEPTGRWPELAAHPNVLVTPHIGGATRQTQDRAMSMLLDDLARIELGEPPLRVKRP</sequence>
<dbReference type="InterPro" id="IPR029752">
    <property type="entry name" value="D-isomer_DH_CS1"/>
</dbReference>
<dbReference type="EC" id="1.1.1.95" evidence="7"/>
<dbReference type="InterPro" id="IPR006139">
    <property type="entry name" value="D-isomer_2_OHA_DH_cat_dom"/>
</dbReference>
<keyword evidence="3" id="KW-0520">NAD</keyword>
<dbReference type="InterPro" id="IPR006140">
    <property type="entry name" value="D-isomer_DH_NAD-bd"/>
</dbReference>
<keyword evidence="2 4" id="KW-0560">Oxidoreductase</keyword>
<evidence type="ECO:0000256" key="3">
    <source>
        <dbReference type="ARBA" id="ARBA00023027"/>
    </source>
</evidence>
<dbReference type="EMBL" id="AP012057">
    <property type="protein sequence ID" value="BAN04329.1"/>
    <property type="molecule type" value="Genomic_DNA"/>
</dbReference>
<proteinExistence type="inferred from homology"/>
<dbReference type="PANTHER" id="PTHR43761:SF1">
    <property type="entry name" value="D-ISOMER SPECIFIC 2-HYDROXYACID DEHYDROGENASE CATALYTIC DOMAIN-CONTAINING PROTEIN-RELATED"/>
    <property type="match status" value="1"/>
</dbReference>
<evidence type="ECO:0000259" key="5">
    <source>
        <dbReference type="Pfam" id="PF00389"/>
    </source>
</evidence>
<keyword evidence="8" id="KW-1185">Reference proteome</keyword>
<dbReference type="InterPro" id="IPR029753">
    <property type="entry name" value="D-isomer_DH_CS"/>
</dbReference>
<dbReference type="Proteomes" id="UP000011863">
    <property type="component" value="Chromosome"/>
</dbReference>
<reference evidence="7 8" key="1">
    <citation type="journal article" date="2013" name="Int. J. Syst. Evol. Microbiol.">
        <title>Ilumatobacter nonamiense sp. nov. and Ilumatobacter coccineum sp. nov., isolated from seashore sand.</title>
        <authorList>
            <person name="Matsumoto A."/>
            <person name="Kasai H."/>
            <person name="Matsuo Y."/>
            <person name="Shizuri Y."/>
            <person name="Ichikawa N."/>
            <person name="Fujita N."/>
            <person name="Omura S."/>
            <person name="Takahashi Y."/>
        </authorList>
    </citation>
    <scope>NUCLEOTIDE SEQUENCE [LARGE SCALE GENOMIC DNA]</scope>
    <source>
        <strain evidence="8">NBRC 103263 / KCTC 29153 / YM16-304</strain>
    </source>
</reference>
<dbReference type="Pfam" id="PF02826">
    <property type="entry name" value="2-Hacid_dh_C"/>
    <property type="match status" value="1"/>
</dbReference>
<evidence type="ECO:0000259" key="6">
    <source>
        <dbReference type="Pfam" id="PF02826"/>
    </source>
</evidence>
<feature type="domain" description="D-isomer specific 2-hydroxyacid dehydrogenase catalytic" evidence="5">
    <location>
        <begin position="60"/>
        <end position="325"/>
    </location>
</feature>
<gene>
    <name evidence="7" type="ORF">YM304_40150</name>
</gene>
<feature type="domain" description="D-isomer specific 2-hydroxyacid dehydrogenase NAD-binding" evidence="6">
    <location>
        <begin position="152"/>
        <end position="297"/>
    </location>
</feature>
<dbReference type="KEGG" id="aym:YM304_40150"/>
<dbReference type="InterPro" id="IPR036291">
    <property type="entry name" value="NAD(P)-bd_dom_sf"/>
</dbReference>
<dbReference type="AlphaFoldDB" id="A0A6C7EGR4"/>
<evidence type="ECO:0000256" key="1">
    <source>
        <dbReference type="ARBA" id="ARBA00005854"/>
    </source>
</evidence>
<accession>A0A6C7EGR4</accession>